<dbReference type="PANTHER" id="PTHR35814">
    <property type="match status" value="1"/>
</dbReference>
<evidence type="ECO:0000313" key="6">
    <source>
        <dbReference type="EMBL" id="SEQ30689.1"/>
    </source>
</evidence>
<evidence type="ECO:0000256" key="5">
    <source>
        <dbReference type="SAM" id="Phobius"/>
    </source>
</evidence>
<keyword evidence="4 5" id="KW-0472">Membrane</keyword>
<protein>
    <recommendedName>
        <fullName evidence="8">Inner membrane protein YecN</fullName>
    </recommendedName>
</protein>
<dbReference type="Gene3D" id="1.20.120.550">
    <property type="entry name" value="Membrane associated eicosanoid/glutathione metabolism-like domain"/>
    <property type="match status" value="1"/>
</dbReference>
<dbReference type="InterPro" id="IPR001129">
    <property type="entry name" value="Membr-assoc_MAPEG"/>
</dbReference>
<dbReference type="GO" id="GO:0016020">
    <property type="term" value="C:membrane"/>
    <property type="evidence" value="ECO:0007669"/>
    <property type="project" value="UniProtKB-SubCell"/>
</dbReference>
<evidence type="ECO:0008006" key="8">
    <source>
        <dbReference type="Google" id="ProtNLM"/>
    </source>
</evidence>
<sequence>MSVTITALYAGLLGLFYVGLSLWVIKVRVKQKVGSGDKGDPVMQNAMRTHANFAEYVPFALLLIGLGEAQGMPVVGTHLLGAGLLIARIMHAVGMGRMPHTPALRGGGAALTFLVLLIAAAANLGHALF</sequence>
<dbReference type="AlphaFoldDB" id="A0A1H9EYI8"/>
<evidence type="ECO:0000256" key="1">
    <source>
        <dbReference type="ARBA" id="ARBA00004370"/>
    </source>
</evidence>
<comment type="subcellular location">
    <subcellularLocation>
        <location evidence="1">Membrane</location>
    </subcellularLocation>
</comment>
<dbReference type="OrthoDB" id="7619858at2"/>
<keyword evidence="3 5" id="KW-1133">Transmembrane helix</keyword>
<dbReference type="SUPFAM" id="SSF161084">
    <property type="entry name" value="MAPEG domain-like"/>
    <property type="match status" value="1"/>
</dbReference>
<dbReference type="RefSeq" id="WP_090269715.1">
    <property type="nucleotide sequence ID" value="NZ_FOEP01000005.1"/>
</dbReference>
<evidence type="ECO:0000256" key="4">
    <source>
        <dbReference type="ARBA" id="ARBA00023136"/>
    </source>
</evidence>
<dbReference type="Proteomes" id="UP000198634">
    <property type="component" value="Unassembled WGS sequence"/>
</dbReference>
<keyword evidence="7" id="KW-1185">Reference proteome</keyword>
<feature type="transmembrane region" description="Helical" evidence="5">
    <location>
        <begin position="6"/>
        <end position="25"/>
    </location>
</feature>
<keyword evidence="2 5" id="KW-0812">Transmembrane</keyword>
<dbReference type="PANTHER" id="PTHR35814:SF1">
    <property type="entry name" value="GLUTATHIONE S-TRANSFERASE-RELATED"/>
    <property type="match status" value="1"/>
</dbReference>
<name>A0A1H9EYI8_9RHOB</name>
<organism evidence="6 7">
    <name type="scientific">Thalassovita taeanensis</name>
    <dbReference type="NCBI Taxonomy" id="657014"/>
    <lineage>
        <taxon>Bacteria</taxon>
        <taxon>Pseudomonadati</taxon>
        <taxon>Pseudomonadota</taxon>
        <taxon>Alphaproteobacteria</taxon>
        <taxon>Rhodobacterales</taxon>
        <taxon>Roseobacteraceae</taxon>
        <taxon>Thalassovita</taxon>
    </lineage>
</organism>
<accession>A0A1H9EYI8</accession>
<evidence type="ECO:0000313" key="7">
    <source>
        <dbReference type="Proteomes" id="UP000198634"/>
    </source>
</evidence>
<feature type="transmembrane region" description="Helical" evidence="5">
    <location>
        <begin position="108"/>
        <end position="128"/>
    </location>
</feature>
<evidence type="ECO:0000256" key="3">
    <source>
        <dbReference type="ARBA" id="ARBA00022989"/>
    </source>
</evidence>
<proteinExistence type="predicted"/>
<reference evidence="6 7" key="1">
    <citation type="submission" date="2016-10" db="EMBL/GenBank/DDBJ databases">
        <authorList>
            <person name="de Groot N.N."/>
        </authorList>
    </citation>
    <scope>NUCLEOTIDE SEQUENCE [LARGE SCALE GENOMIC DNA]</scope>
    <source>
        <strain evidence="6 7">DSM 22007</strain>
    </source>
</reference>
<dbReference type="InterPro" id="IPR023352">
    <property type="entry name" value="MAPEG-like_dom_sf"/>
</dbReference>
<evidence type="ECO:0000256" key="2">
    <source>
        <dbReference type="ARBA" id="ARBA00022692"/>
    </source>
</evidence>
<dbReference type="STRING" id="657014.SAMN04488092_105221"/>
<dbReference type="EMBL" id="FOEP01000005">
    <property type="protein sequence ID" value="SEQ30689.1"/>
    <property type="molecule type" value="Genomic_DNA"/>
</dbReference>
<feature type="transmembrane region" description="Helical" evidence="5">
    <location>
        <begin position="53"/>
        <end position="72"/>
    </location>
</feature>
<gene>
    <name evidence="6" type="ORF">SAMN04488092_105221</name>
</gene>
<dbReference type="Pfam" id="PF01124">
    <property type="entry name" value="MAPEG"/>
    <property type="match status" value="1"/>
</dbReference>